<name>A0A067ESZ3_CITSI</name>
<reference evidence="1 2" key="1">
    <citation type="submission" date="2014-04" db="EMBL/GenBank/DDBJ databases">
        <authorList>
            <consortium name="International Citrus Genome Consortium"/>
            <person name="Gmitter F."/>
            <person name="Chen C."/>
            <person name="Farmerie W."/>
            <person name="Harkins T."/>
            <person name="Desany B."/>
            <person name="Mohiuddin M."/>
            <person name="Kodira C."/>
            <person name="Borodovsky M."/>
            <person name="Lomsadze A."/>
            <person name="Burns P."/>
            <person name="Jenkins J."/>
            <person name="Prochnik S."/>
            <person name="Shu S."/>
            <person name="Chapman J."/>
            <person name="Pitluck S."/>
            <person name="Schmutz J."/>
            <person name="Rokhsar D."/>
        </authorList>
    </citation>
    <scope>NUCLEOTIDE SEQUENCE</scope>
</reference>
<keyword evidence="2" id="KW-1185">Reference proteome</keyword>
<dbReference type="Proteomes" id="UP000027120">
    <property type="component" value="Unassembled WGS sequence"/>
</dbReference>
<dbReference type="EMBL" id="KK785002">
    <property type="protein sequence ID" value="KDO54039.1"/>
    <property type="molecule type" value="Genomic_DNA"/>
</dbReference>
<feature type="non-terminal residue" evidence="1">
    <location>
        <position position="1"/>
    </location>
</feature>
<sequence>QTFVKALEPFVKWLEEAEEEE</sequence>
<proteinExistence type="predicted"/>
<gene>
    <name evidence="1" type="ORF">CISIN_1g0147052mg</name>
</gene>
<dbReference type="EMBL" id="KK785002">
    <property type="protein sequence ID" value="KDO54041.1"/>
    <property type="molecule type" value="Genomic_DNA"/>
</dbReference>
<dbReference type="EMBL" id="KK785002">
    <property type="protein sequence ID" value="KDO54040.1"/>
    <property type="molecule type" value="Genomic_DNA"/>
</dbReference>
<evidence type="ECO:0000313" key="1">
    <source>
        <dbReference type="EMBL" id="KDO54041.1"/>
    </source>
</evidence>
<protein>
    <submittedName>
        <fullName evidence="1">Uncharacterized protein</fullName>
    </submittedName>
</protein>
<accession>A0A067ESZ3</accession>
<dbReference type="AlphaFoldDB" id="A0A067ESZ3"/>
<organism evidence="1 2">
    <name type="scientific">Citrus sinensis</name>
    <name type="common">Sweet orange</name>
    <name type="synonym">Citrus aurantium var. sinensis</name>
    <dbReference type="NCBI Taxonomy" id="2711"/>
    <lineage>
        <taxon>Eukaryota</taxon>
        <taxon>Viridiplantae</taxon>
        <taxon>Streptophyta</taxon>
        <taxon>Embryophyta</taxon>
        <taxon>Tracheophyta</taxon>
        <taxon>Spermatophyta</taxon>
        <taxon>Magnoliopsida</taxon>
        <taxon>eudicotyledons</taxon>
        <taxon>Gunneridae</taxon>
        <taxon>Pentapetalae</taxon>
        <taxon>rosids</taxon>
        <taxon>malvids</taxon>
        <taxon>Sapindales</taxon>
        <taxon>Rutaceae</taxon>
        <taxon>Aurantioideae</taxon>
        <taxon>Citrus</taxon>
    </lineage>
</organism>
<evidence type="ECO:0000313" key="2">
    <source>
        <dbReference type="Proteomes" id="UP000027120"/>
    </source>
</evidence>